<keyword evidence="3" id="KW-1185">Reference proteome</keyword>
<protein>
    <submittedName>
        <fullName evidence="2">Alpha/beta hydrolase</fullName>
    </submittedName>
</protein>
<dbReference type="EMBL" id="VOBQ01000010">
    <property type="protein sequence ID" value="TWO70869.1"/>
    <property type="molecule type" value="Genomic_DNA"/>
</dbReference>
<organism evidence="2 3">
    <name type="scientific">Caenimonas sedimenti</name>
    <dbReference type="NCBI Taxonomy" id="2596921"/>
    <lineage>
        <taxon>Bacteria</taxon>
        <taxon>Pseudomonadati</taxon>
        <taxon>Pseudomonadota</taxon>
        <taxon>Betaproteobacteria</taxon>
        <taxon>Burkholderiales</taxon>
        <taxon>Comamonadaceae</taxon>
        <taxon>Caenimonas</taxon>
    </lineage>
</organism>
<name>A0A562ZQK2_9BURK</name>
<dbReference type="Proteomes" id="UP000318199">
    <property type="component" value="Unassembled WGS sequence"/>
</dbReference>
<feature type="domain" description="AB hydrolase-1" evidence="1">
    <location>
        <begin position="35"/>
        <end position="246"/>
    </location>
</feature>
<reference evidence="2 3" key="1">
    <citation type="submission" date="2019-07" db="EMBL/GenBank/DDBJ databases">
        <title>Caenimonas sedimenti sp. nov., isolated from activated sludge.</title>
        <authorList>
            <person name="Xu J."/>
        </authorList>
    </citation>
    <scope>NUCLEOTIDE SEQUENCE [LARGE SCALE GENOMIC DNA]</scope>
    <source>
        <strain evidence="2 3">HX-9-20</strain>
    </source>
</reference>
<dbReference type="RefSeq" id="WP_145893458.1">
    <property type="nucleotide sequence ID" value="NZ_VOBQ01000010.1"/>
</dbReference>
<dbReference type="InterPro" id="IPR029058">
    <property type="entry name" value="AB_hydrolase_fold"/>
</dbReference>
<evidence type="ECO:0000259" key="1">
    <source>
        <dbReference type="Pfam" id="PF12697"/>
    </source>
</evidence>
<comment type="caution">
    <text evidence="2">The sequence shown here is derived from an EMBL/GenBank/DDBJ whole genome shotgun (WGS) entry which is preliminary data.</text>
</comment>
<keyword evidence="2" id="KW-0378">Hydrolase</keyword>
<dbReference type="Pfam" id="PF12697">
    <property type="entry name" value="Abhydrolase_6"/>
    <property type="match status" value="1"/>
</dbReference>
<dbReference type="InterPro" id="IPR000073">
    <property type="entry name" value="AB_hydrolase_1"/>
</dbReference>
<dbReference type="GO" id="GO:0016787">
    <property type="term" value="F:hydrolase activity"/>
    <property type="evidence" value="ECO:0007669"/>
    <property type="project" value="UniProtKB-KW"/>
</dbReference>
<dbReference type="SUPFAM" id="SSF53474">
    <property type="entry name" value="alpha/beta-Hydrolases"/>
    <property type="match status" value="1"/>
</dbReference>
<dbReference type="Gene3D" id="3.40.50.1820">
    <property type="entry name" value="alpha/beta hydrolase"/>
    <property type="match status" value="1"/>
</dbReference>
<dbReference type="OrthoDB" id="9780765at2"/>
<evidence type="ECO:0000313" key="3">
    <source>
        <dbReference type="Proteomes" id="UP000318199"/>
    </source>
</evidence>
<dbReference type="PANTHER" id="PTHR43433:SF5">
    <property type="entry name" value="AB HYDROLASE-1 DOMAIN-CONTAINING PROTEIN"/>
    <property type="match status" value="1"/>
</dbReference>
<accession>A0A562ZQK2</accession>
<dbReference type="InterPro" id="IPR050471">
    <property type="entry name" value="AB_hydrolase"/>
</dbReference>
<dbReference type="PANTHER" id="PTHR43433">
    <property type="entry name" value="HYDROLASE, ALPHA/BETA FOLD FAMILY PROTEIN"/>
    <property type="match status" value="1"/>
</dbReference>
<proteinExistence type="predicted"/>
<sequence>MQVTSRDGTRIAFDQQGTGPAVILVGGALSDRTGGAELAALLAPHLTVCTYDRRGRGDSGDTRPSTVAREIEDLQALVDHAGGTAFVYGKSSGAALALQAASALGDKVKKLALYEAPYNDAPGAAKEWADFTAKLDALLAGERHDDAVSQFMRFVGAPDEVLAKMKASPAWPGMVAMAPTLAYDNAVLGKDRSVPVAIAARVQAATLVMDGSASAGPMPFMRATADTLAKAIPGAQRQVVEGQAHDVDAKVLAPILLEFFQ</sequence>
<evidence type="ECO:0000313" key="2">
    <source>
        <dbReference type="EMBL" id="TWO70869.1"/>
    </source>
</evidence>
<gene>
    <name evidence="2" type="ORF">FN976_12970</name>
</gene>
<dbReference type="AlphaFoldDB" id="A0A562ZQK2"/>